<accession>A0ABS3ZVE9</accession>
<comment type="caution">
    <text evidence="8">The sequence shown here is derived from an EMBL/GenBank/DDBJ whole genome shotgun (WGS) entry which is preliminary data.</text>
</comment>
<dbReference type="InterPro" id="IPR027385">
    <property type="entry name" value="Beta-barrel_OMP"/>
</dbReference>
<dbReference type="Proteomes" id="UP000669317">
    <property type="component" value="Unassembled WGS sequence"/>
</dbReference>
<evidence type="ECO:0000256" key="5">
    <source>
        <dbReference type="ARBA" id="ARBA00038306"/>
    </source>
</evidence>
<dbReference type="InterPro" id="IPR011250">
    <property type="entry name" value="OMP/PagP_B-barrel"/>
</dbReference>
<feature type="chain" id="PRO_5046659953" evidence="6">
    <location>
        <begin position="25"/>
        <end position="410"/>
    </location>
</feature>
<dbReference type="SUPFAM" id="SSF56925">
    <property type="entry name" value="OMPA-like"/>
    <property type="match status" value="2"/>
</dbReference>
<feature type="signal peptide" evidence="6">
    <location>
        <begin position="1"/>
        <end position="24"/>
    </location>
</feature>
<dbReference type="PANTHER" id="PTHR34001">
    <property type="entry name" value="BLL7405 PROTEIN"/>
    <property type="match status" value="1"/>
</dbReference>
<comment type="similarity">
    <text evidence="5">Belongs to the Omp25/RopB family.</text>
</comment>
<keyword evidence="3" id="KW-0472">Membrane</keyword>
<reference evidence="8 9" key="1">
    <citation type="submission" date="2021-03" db="EMBL/GenBank/DDBJ databases">
        <title>Genome Sequence of Bradyrhizobium vignae strain ISRA400.</title>
        <authorList>
            <person name="Tisa L.S."/>
            <person name="Svistoonoff S."/>
            <person name="Hocher V."/>
            <person name="Fall S."/>
            <person name="Zaiya A."/>
            <person name="Naing D."/>
            <person name="Niang N."/>
            <person name="Diouf A."/>
            <person name="Dasylva M.C."/>
            <person name="Toure O."/>
            <person name="Gueye M."/>
            <person name="Gully D."/>
            <person name="Tisseyre P."/>
            <person name="Simpson S."/>
            <person name="Morris K."/>
            <person name="Thomas W.K."/>
        </authorList>
    </citation>
    <scope>NUCLEOTIDE SEQUENCE [LARGE SCALE GENOMIC DNA]</scope>
    <source>
        <strain evidence="8 9">ISRA400</strain>
    </source>
</reference>
<dbReference type="EMBL" id="JAGIKT010000026">
    <property type="protein sequence ID" value="MBP0112134.1"/>
    <property type="molecule type" value="Genomic_DNA"/>
</dbReference>
<dbReference type="InterPro" id="IPR051692">
    <property type="entry name" value="OMP-like"/>
</dbReference>
<evidence type="ECO:0000256" key="1">
    <source>
        <dbReference type="ARBA" id="ARBA00004442"/>
    </source>
</evidence>
<evidence type="ECO:0000256" key="4">
    <source>
        <dbReference type="ARBA" id="ARBA00023237"/>
    </source>
</evidence>
<evidence type="ECO:0000259" key="7">
    <source>
        <dbReference type="Pfam" id="PF13505"/>
    </source>
</evidence>
<comment type="subcellular location">
    <subcellularLocation>
        <location evidence="1">Cell outer membrane</location>
    </subcellularLocation>
</comment>
<keyword evidence="9" id="KW-1185">Reference proteome</keyword>
<keyword evidence="2 6" id="KW-0732">Signal</keyword>
<organism evidence="8 9">
    <name type="scientific">Bradyrhizobium vignae</name>
    <dbReference type="NCBI Taxonomy" id="1549949"/>
    <lineage>
        <taxon>Bacteria</taxon>
        <taxon>Pseudomonadati</taxon>
        <taxon>Pseudomonadota</taxon>
        <taxon>Alphaproteobacteria</taxon>
        <taxon>Hyphomicrobiales</taxon>
        <taxon>Nitrobacteraceae</taxon>
        <taxon>Bradyrhizobium</taxon>
    </lineage>
</organism>
<evidence type="ECO:0000256" key="3">
    <source>
        <dbReference type="ARBA" id="ARBA00023136"/>
    </source>
</evidence>
<evidence type="ECO:0000313" key="9">
    <source>
        <dbReference type="Proteomes" id="UP000669317"/>
    </source>
</evidence>
<dbReference type="PANTHER" id="PTHR34001:SF3">
    <property type="entry name" value="BLL7405 PROTEIN"/>
    <property type="match status" value="1"/>
</dbReference>
<evidence type="ECO:0000313" key="8">
    <source>
        <dbReference type="EMBL" id="MBP0112134.1"/>
    </source>
</evidence>
<dbReference type="Gene3D" id="2.40.160.20">
    <property type="match status" value="1"/>
</dbReference>
<sequence>MGQTRAQATLIVIGAALPLSSALAADLPVKAGLPAPAVIDWSGVYVGLHAGYGGGMNDWLGSFPPFNYATGGALAGAQIGINKQIASFVFGLELDGSWANISGSETNSPYTASAFTLVGTGRSRIEALATAAGRLGLAADHWLVYAKGGFAGAWERHAFTAAGDLGFGPVGASTSAGEYRWGTMAGFGAEFALTGNWSLKADYDYLRFGTASPTLSGTSTSLNITVPTSFPQPITQDAIHLVKVGANYRMFAPAIDPKYPAVNAASGTNWTGAYVGVEGGYGFGRNDWPDQTTPDVTGSGSYDLRGWLGGLDGGANIQSGIVVLGVEGELMWTGIKGSQTFAFPILHGTATTSLNSRIDWLALATGRAGFAISDHLLVYGKGGLAVASETGRQLNRGIWRADHRYRCAFR</sequence>
<dbReference type="RefSeq" id="WP_209295173.1">
    <property type="nucleotide sequence ID" value="NZ_JAGIKT010000026.1"/>
</dbReference>
<protein>
    <submittedName>
        <fullName evidence="8">Porin family protein</fullName>
    </submittedName>
</protein>
<keyword evidence="4" id="KW-0998">Cell outer membrane</keyword>
<evidence type="ECO:0000256" key="6">
    <source>
        <dbReference type="SAM" id="SignalP"/>
    </source>
</evidence>
<name>A0ABS3ZVE9_9BRAD</name>
<feature type="domain" description="Outer membrane protein beta-barrel" evidence="7">
    <location>
        <begin position="32"/>
        <end position="223"/>
    </location>
</feature>
<dbReference type="Pfam" id="PF13505">
    <property type="entry name" value="OMP_b-brl"/>
    <property type="match status" value="1"/>
</dbReference>
<evidence type="ECO:0000256" key="2">
    <source>
        <dbReference type="ARBA" id="ARBA00022729"/>
    </source>
</evidence>
<proteinExistence type="inferred from homology"/>
<gene>
    <name evidence="8" type="ORF">JWS04_13780</name>
</gene>